<proteinExistence type="inferred from homology"/>
<comment type="similarity">
    <text evidence="1">Belongs to the peptidase A1 family.</text>
</comment>
<evidence type="ECO:0000259" key="4">
    <source>
        <dbReference type="PROSITE" id="PS51767"/>
    </source>
</evidence>
<dbReference type="Proteomes" id="UP000823775">
    <property type="component" value="Unassembled WGS sequence"/>
</dbReference>
<accession>A0ABS8SQV6</accession>
<dbReference type="InterPro" id="IPR032861">
    <property type="entry name" value="TAXi_N"/>
</dbReference>
<evidence type="ECO:0000256" key="1">
    <source>
        <dbReference type="ARBA" id="ARBA00007447"/>
    </source>
</evidence>
<dbReference type="EMBL" id="JACEIK010000714">
    <property type="protein sequence ID" value="MCD7461271.1"/>
    <property type="molecule type" value="Genomic_DNA"/>
</dbReference>
<reference evidence="5 6" key="1">
    <citation type="journal article" date="2021" name="BMC Genomics">
        <title>Datura genome reveals duplications of psychoactive alkaloid biosynthetic genes and high mutation rate following tissue culture.</title>
        <authorList>
            <person name="Rajewski A."/>
            <person name="Carter-House D."/>
            <person name="Stajich J."/>
            <person name="Litt A."/>
        </authorList>
    </citation>
    <scope>NUCLEOTIDE SEQUENCE [LARGE SCALE GENOMIC DNA]</scope>
    <source>
        <strain evidence="5">AR-01</strain>
    </source>
</reference>
<protein>
    <recommendedName>
        <fullName evidence="4">Peptidase A1 domain-containing protein</fullName>
    </recommendedName>
</protein>
<comment type="caution">
    <text evidence="5">The sequence shown here is derived from an EMBL/GenBank/DDBJ whole genome shotgun (WGS) entry which is preliminary data.</text>
</comment>
<evidence type="ECO:0000256" key="3">
    <source>
        <dbReference type="ARBA" id="ARBA00022801"/>
    </source>
</evidence>
<gene>
    <name evidence="5" type="ORF">HAX54_045785</name>
</gene>
<name>A0ABS8SQV6_DATST</name>
<dbReference type="Pfam" id="PF14543">
    <property type="entry name" value="TAXi_N"/>
    <property type="match status" value="1"/>
</dbReference>
<dbReference type="InterPro" id="IPR021109">
    <property type="entry name" value="Peptidase_aspartic_dom_sf"/>
</dbReference>
<keyword evidence="3" id="KW-0378">Hydrolase</keyword>
<dbReference type="Gene3D" id="2.40.70.10">
    <property type="entry name" value="Acid Proteases"/>
    <property type="match status" value="1"/>
</dbReference>
<keyword evidence="6" id="KW-1185">Reference proteome</keyword>
<dbReference type="PANTHER" id="PTHR47967">
    <property type="entry name" value="OS07G0603500 PROTEIN-RELATED"/>
    <property type="match status" value="1"/>
</dbReference>
<evidence type="ECO:0000313" key="5">
    <source>
        <dbReference type="EMBL" id="MCD7461271.1"/>
    </source>
</evidence>
<dbReference type="InterPro" id="IPR033121">
    <property type="entry name" value="PEPTIDASE_A1"/>
</dbReference>
<dbReference type="InterPro" id="IPR051708">
    <property type="entry name" value="Plant_Aspart_Prot_A1"/>
</dbReference>
<dbReference type="SUPFAM" id="SSF50630">
    <property type="entry name" value="Acid proteases"/>
    <property type="match status" value="1"/>
</dbReference>
<dbReference type="PANTHER" id="PTHR47967:SF14">
    <property type="entry name" value="EUKARYOTIC ASPARTYL PROTEASE FAMILY PROTEIN"/>
    <property type="match status" value="1"/>
</dbReference>
<evidence type="ECO:0000313" key="6">
    <source>
        <dbReference type="Proteomes" id="UP000823775"/>
    </source>
</evidence>
<dbReference type="PROSITE" id="PS51767">
    <property type="entry name" value="PEPTIDASE_A1"/>
    <property type="match status" value="1"/>
</dbReference>
<sequence length="191" mass="21827">MTLDDKRSALFFRPGNGYVANISVGDPVVYKLVLIDAGSSLFWLQCCPCPTCGKQKEIPQYHRDNSLTRSKVSWSTRTCRNINGQRGELDECVYKSKYADGSVYVKTLSKETLIRTFHFDLLRVEIERLHGLYRRYLNEAGYEMADMFTMGEYYIIAQSCPLCNQENESITSRSSKRAGLIEYGRVELGCP</sequence>
<keyword evidence="2" id="KW-0645">Protease</keyword>
<organism evidence="5 6">
    <name type="scientific">Datura stramonium</name>
    <name type="common">Jimsonweed</name>
    <name type="synonym">Common thornapple</name>
    <dbReference type="NCBI Taxonomy" id="4076"/>
    <lineage>
        <taxon>Eukaryota</taxon>
        <taxon>Viridiplantae</taxon>
        <taxon>Streptophyta</taxon>
        <taxon>Embryophyta</taxon>
        <taxon>Tracheophyta</taxon>
        <taxon>Spermatophyta</taxon>
        <taxon>Magnoliopsida</taxon>
        <taxon>eudicotyledons</taxon>
        <taxon>Gunneridae</taxon>
        <taxon>Pentapetalae</taxon>
        <taxon>asterids</taxon>
        <taxon>lamiids</taxon>
        <taxon>Solanales</taxon>
        <taxon>Solanaceae</taxon>
        <taxon>Solanoideae</taxon>
        <taxon>Datureae</taxon>
        <taxon>Datura</taxon>
    </lineage>
</organism>
<evidence type="ECO:0000256" key="2">
    <source>
        <dbReference type="ARBA" id="ARBA00022670"/>
    </source>
</evidence>
<feature type="domain" description="Peptidase A1" evidence="4">
    <location>
        <begin position="18"/>
        <end position="191"/>
    </location>
</feature>